<accession>A0ABW5HT40</accession>
<evidence type="ECO:0000313" key="1">
    <source>
        <dbReference type="EMBL" id="MFD2479618.1"/>
    </source>
</evidence>
<sequence length="79" mass="8208">MSDLHEPHGLDDDYPTGWLLTYRTRGPGSAPGTGVVAGPGIHDPATGVLFIPVAEPGTPRPRIAWIADTDVIGITPLPG</sequence>
<dbReference type="Proteomes" id="UP001597542">
    <property type="component" value="Unassembled WGS sequence"/>
</dbReference>
<comment type="caution">
    <text evidence="1">The sequence shown here is derived from an EMBL/GenBank/DDBJ whole genome shotgun (WGS) entry which is preliminary data.</text>
</comment>
<dbReference type="RefSeq" id="WP_344277737.1">
    <property type="nucleotide sequence ID" value="NZ_BAAAHV010000013.1"/>
</dbReference>
<evidence type="ECO:0000313" key="2">
    <source>
        <dbReference type="Proteomes" id="UP001597542"/>
    </source>
</evidence>
<reference evidence="2" key="1">
    <citation type="journal article" date="2019" name="Int. J. Syst. Evol. Microbiol.">
        <title>The Global Catalogue of Microorganisms (GCM) 10K type strain sequencing project: providing services to taxonomists for standard genome sequencing and annotation.</title>
        <authorList>
            <consortium name="The Broad Institute Genomics Platform"/>
            <consortium name="The Broad Institute Genome Sequencing Center for Infectious Disease"/>
            <person name="Wu L."/>
            <person name="Ma J."/>
        </authorList>
    </citation>
    <scope>NUCLEOTIDE SEQUENCE [LARGE SCALE GENOMIC DNA]</scope>
    <source>
        <strain evidence="2">CGMCC 4.7638</strain>
    </source>
</reference>
<organism evidence="1 2">
    <name type="scientific">Amycolatopsis albidoflavus</name>
    <dbReference type="NCBI Taxonomy" id="102226"/>
    <lineage>
        <taxon>Bacteria</taxon>
        <taxon>Bacillati</taxon>
        <taxon>Actinomycetota</taxon>
        <taxon>Actinomycetes</taxon>
        <taxon>Pseudonocardiales</taxon>
        <taxon>Pseudonocardiaceae</taxon>
        <taxon>Amycolatopsis</taxon>
    </lineage>
</organism>
<protein>
    <submittedName>
        <fullName evidence="1">Uncharacterized protein</fullName>
    </submittedName>
</protein>
<name>A0ABW5HT40_9PSEU</name>
<gene>
    <name evidence="1" type="ORF">ACFSUT_04985</name>
</gene>
<dbReference type="EMBL" id="JBHUKQ010000004">
    <property type="protein sequence ID" value="MFD2479618.1"/>
    <property type="molecule type" value="Genomic_DNA"/>
</dbReference>
<keyword evidence="2" id="KW-1185">Reference proteome</keyword>
<proteinExistence type="predicted"/>